<dbReference type="Proteomes" id="UP000549343">
    <property type="component" value="Unassembled WGS sequence"/>
</dbReference>
<dbReference type="InterPro" id="IPR036390">
    <property type="entry name" value="WH_DNA-bd_sf"/>
</dbReference>
<dbReference type="PROSITE" id="PS51118">
    <property type="entry name" value="HTH_HXLR"/>
    <property type="match status" value="1"/>
</dbReference>
<reference evidence="5" key="4">
    <citation type="submission" date="2023-12" db="EMBL/GenBank/DDBJ databases">
        <authorList>
            <person name="Sun Q."/>
            <person name="Inoue M."/>
        </authorList>
    </citation>
    <scope>NUCLEOTIDE SEQUENCE</scope>
    <source>
        <strain evidence="5">JCM 10667</strain>
    </source>
</reference>
<dbReference type="PANTHER" id="PTHR33204:SF18">
    <property type="entry name" value="TRANSCRIPTIONAL REGULATORY PROTEIN"/>
    <property type="match status" value="1"/>
</dbReference>
<evidence type="ECO:0000259" key="4">
    <source>
        <dbReference type="PROSITE" id="PS51118"/>
    </source>
</evidence>
<dbReference type="Pfam" id="PF01638">
    <property type="entry name" value="HxlR"/>
    <property type="match status" value="1"/>
</dbReference>
<dbReference type="Proteomes" id="UP001501427">
    <property type="component" value="Unassembled WGS sequence"/>
</dbReference>
<evidence type="ECO:0000256" key="1">
    <source>
        <dbReference type="ARBA" id="ARBA00023015"/>
    </source>
</evidence>
<evidence type="ECO:0000313" key="5">
    <source>
        <dbReference type="EMBL" id="GAA0565956.1"/>
    </source>
</evidence>
<dbReference type="Gene3D" id="1.10.10.10">
    <property type="entry name" value="Winged helix-like DNA-binding domain superfamily/Winged helix DNA-binding domain"/>
    <property type="match status" value="1"/>
</dbReference>
<dbReference type="InterPro" id="IPR002577">
    <property type="entry name" value="HTH_HxlR"/>
</dbReference>
<feature type="domain" description="HTH hxlR-type" evidence="4">
    <location>
        <begin position="12"/>
        <end position="109"/>
    </location>
</feature>
<dbReference type="AlphaFoldDB" id="A0A7W7MXF8"/>
<evidence type="ECO:0000313" key="6">
    <source>
        <dbReference type="EMBL" id="MBB4774786.1"/>
    </source>
</evidence>
<name>A0A7W7MXF8_9ACTN</name>
<reference evidence="5" key="1">
    <citation type="journal article" date="2014" name="Int. J. Syst. Evol. Microbiol.">
        <title>Complete genome of a new Firmicutes species belonging to the dominant human colonic microbiota ('Ruminococcus bicirculans') reveals two chromosomes and a selective capacity to utilize plant glucans.</title>
        <authorList>
            <consortium name="NISC Comparative Sequencing Program"/>
            <person name="Wegmann U."/>
            <person name="Louis P."/>
            <person name="Goesmann A."/>
            <person name="Henrissat B."/>
            <person name="Duncan S.H."/>
            <person name="Flint H.J."/>
        </authorList>
    </citation>
    <scope>NUCLEOTIDE SEQUENCE</scope>
    <source>
        <strain evidence="5">JCM 10667</strain>
    </source>
</reference>
<keyword evidence="8" id="KW-1185">Reference proteome</keyword>
<gene>
    <name evidence="6" type="ORF">F4557_003204</name>
    <name evidence="5" type="ORF">GCM10009546_30320</name>
</gene>
<dbReference type="SUPFAM" id="SSF55718">
    <property type="entry name" value="SCP-like"/>
    <property type="match status" value="1"/>
</dbReference>
<dbReference type="PANTHER" id="PTHR33204">
    <property type="entry name" value="TRANSCRIPTIONAL REGULATOR, MARR FAMILY"/>
    <property type="match status" value="1"/>
</dbReference>
<dbReference type="InterPro" id="IPR036527">
    <property type="entry name" value="SCP2_sterol-bd_dom_sf"/>
</dbReference>
<evidence type="ECO:0000256" key="3">
    <source>
        <dbReference type="ARBA" id="ARBA00023163"/>
    </source>
</evidence>
<accession>A0A7W7MXF8</accession>
<dbReference type="InterPro" id="IPR036388">
    <property type="entry name" value="WH-like_DNA-bd_sf"/>
</dbReference>
<keyword evidence="2 6" id="KW-0238">DNA-binding</keyword>
<keyword evidence="3" id="KW-0804">Transcription</keyword>
<protein>
    <submittedName>
        <fullName evidence="6">DNA-binding HxlR family transcriptional regulator</fullName>
    </submittedName>
    <submittedName>
        <fullName evidence="5">Winged helix-turn-helix transcriptional regulator</fullName>
    </submittedName>
</protein>
<dbReference type="SUPFAM" id="SSF46785">
    <property type="entry name" value="Winged helix' DNA-binding domain"/>
    <property type="match status" value="1"/>
</dbReference>
<organism evidence="6 7">
    <name type="scientific">Actinomadura livida</name>
    <dbReference type="NCBI Taxonomy" id="79909"/>
    <lineage>
        <taxon>Bacteria</taxon>
        <taxon>Bacillati</taxon>
        <taxon>Actinomycetota</taxon>
        <taxon>Actinomycetes</taxon>
        <taxon>Streptosporangiales</taxon>
        <taxon>Thermomonosporaceae</taxon>
        <taxon>Actinomadura</taxon>
    </lineage>
</organism>
<sequence>MKQHRRNYGQYCGLAAGLDIVGERWTLLIVRELLAGPCRYNELLANLPGIGTNLLADRLKFLTSCGIVRQRPRAGSKLRVYELTEQGEGLRETVLALARWGLGTLDEPLPGDIVRPRWAALAIEAMIQRDMAGPDEQYEFRIGDEVFHVQVLDGGATVVHGKATTEPALVLTTDSVTFVKIGAGLLNPLEATLTNRLVLDGAEDAIIRCSRLLGLMA</sequence>
<dbReference type="RefSeq" id="WP_229808328.1">
    <property type="nucleotide sequence ID" value="NZ_BAAAHD010000025.1"/>
</dbReference>
<dbReference type="EMBL" id="BAAAHD010000025">
    <property type="protein sequence ID" value="GAA0565956.1"/>
    <property type="molecule type" value="Genomic_DNA"/>
</dbReference>
<evidence type="ECO:0000313" key="8">
    <source>
        <dbReference type="Proteomes" id="UP001501427"/>
    </source>
</evidence>
<proteinExistence type="predicted"/>
<dbReference type="Gene3D" id="3.30.1050.10">
    <property type="entry name" value="SCP2 sterol-binding domain"/>
    <property type="match status" value="1"/>
</dbReference>
<evidence type="ECO:0000256" key="2">
    <source>
        <dbReference type="ARBA" id="ARBA00023125"/>
    </source>
</evidence>
<evidence type="ECO:0000313" key="7">
    <source>
        <dbReference type="Proteomes" id="UP000549343"/>
    </source>
</evidence>
<reference evidence="6 7" key="3">
    <citation type="submission" date="2020-08" db="EMBL/GenBank/DDBJ databases">
        <title>Sequencing the genomes of 1000 actinobacteria strains.</title>
        <authorList>
            <person name="Klenk H.-P."/>
        </authorList>
    </citation>
    <scope>NUCLEOTIDE SEQUENCE [LARGE SCALE GENOMIC DNA]</scope>
    <source>
        <strain evidence="6 7">DSM 44772</strain>
    </source>
</reference>
<dbReference type="EMBL" id="JACHMV010000001">
    <property type="protein sequence ID" value="MBB4774786.1"/>
    <property type="molecule type" value="Genomic_DNA"/>
</dbReference>
<reference evidence="8" key="2">
    <citation type="journal article" date="2019" name="Int. J. Syst. Evol. Microbiol.">
        <title>The Global Catalogue of Microorganisms (GCM) 10K type strain sequencing project: providing services to taxonomists for standard genome sequencing and annotation.</title>
        <authorList>
            <consortium name="The Broad Institute Genomics Platform"/>
            <consortium name="The Broad Institute Genome Sequencing Center for Infectious Disease"/>
            <person name="Wu L."/>
            <person name="Ma J."/>
        </authorList>
    </citation>
    <scope>NUCLEOTIDE SEQUENCE [LARGE SCALE GENOMIC DNA]</scope>
    <source>
        <strain evidence="8">JCM 10667</strain>
    </source>
</reference>
<keyword evidence="1" id="KW-0805">Transcription regulation</keyword>
<comment type="caution">
    <text evidence="6">The sequence shown here is derived from an EMBL/GenBank/DDBJ whole genome shotgun (WGS) entry which is preliminary data.</text>
</comment>
<dbReference type="GO" id="GO:0003677">
    <property type="term" value="F:DNA binding"/>
    <property type="evidence" value="ECO:0007669"/>
    <property type="project" value="UniProtKB-KW"/>
</dbReference>